<keyword evidence="1" id="KW-1133">Transmembrane helix</keyword>
<dbReference type="AlphaFoldDB" id="A0A8J7V3P9"/>
<dbReference type="EMBL" id="JAGMWN010000008">
    <property type="protein sequence ID" value="MBP5858506.1"/>
    <property type="molecule type" value="Genomic_DNA"/>
</dbReference>
<keyword evidence="1" id="KW-0812">Transmembrane</keyword>
<protein>
    <submittedName>
        <fullName evidence="2">Uncharacterized protein</fullName>
    </submittedName>
</protein>
<dbReference type="RefSeq" id="WP_210683091.1">
    <property type="nucleotide sequence ID" value="NZ_JAGMWN010000008.1"/>
</dbReference>
<sequence>MNTIVKDEDRQALDGDIRRDPKQVHRRQRGKNLVVAGLVVAFVVIVYIVSIVRMGG</sequence>
<organism evidence="2 3">
    <name type="scientific">Marivibrio halodurans</name>
    <dbReference type="NCBI Taxonomy" id="2039722"/>
    <lineage>
        <taxon>Bacteria</taxon>
        <taxon>Pseudomonadati</taxon>
        <taxon>Pseudomonadota</taxon>
        <taxon>Alphaproteobacteria</taxon>
        <taxon>Rhodospirillales</taxon>
        <taxon>Rhodospirillaceae</taxon>
        <taxon>Marivibrio</taxon>
    </lineage>
</organism>
<keyword evidence="3" id="KW-1185">Reference proteome</keyword>
<evidence type="ECO:0000256" key="1">
    <source>
        <dbReference type="SAM" id="Phobius"/>
    </source>
</evidence>
<feature type="transmembrane region" description="Helical" evidence="1">
    <location>
        <begin position="32"/>
        <end position="52"/>
    </location>
</feature>
<accession>A0A8J7V3P9</accession>
<evidence type="ECO:0000313" key="3">
    <source>
        <dbReference type="Proteomes" id="UP000672602"/>
    </source>
</evidence>
<gene>
    <name evidence="2" type="ORF">KAJ83_15905</name>
</gene>
<name>A0A8J7V3P9_9PROT</name>
<proteinExistence type="predicted"/>
<evidence type="ECO:0000313" key="2">
    <source>
        <dbReference type="EMBL" id="MBP5858506.1"/>
    </source>
</evidence>
<dbReference type="Proteomes" id="UP000672602">
    <property type="component" value="Unassembled WGS sequence"/>
</dbReference>
<keyword evidence="1" id="KW-0472">Membrane</keyword>
<reference evidence="2" key="1">
    <citation type="submission" date="2021-04" db="EMBL/GenBank/DDBJ databases">
        <authorList>
            <person name="Zhang D.-C."/>
        </authorList>
    </citation>
    <scope>NUCLEOTIDE SEQUENCE</scope>
    <source>
        <strain evidence="2">CGMCC 1.15697</strain>
    </source>
</reference>
<comment type="caution">
    <text evidence="2">The sequence shown here is derived from an EMBL/GenBank/DDBJ whole genome shotgun (WGS) entry which is preliminary data.</text>
</comment>